<evidence type="ECO:0000259" key="5">
    <source>
        <dbReference type="PROSITE" id="PS50173"/>
    </source>
</evidence>
<dbReference type="Proteomes" id="UP001597391">
    <property type="component" value="Unassembled WGS sequence"/>
</dbReference>
<accession>A0ABW5XC64</accession>
<protein>
    <recommendedName>
        <fullName evidence="5">UmuC domain-containing protein</fullName>
    </recommendedName>
</protein>
<evidence type="ECO:0000256" key="2">
    <source>
        <dbReference type="ARBA" id="ARBA00022763"/>
    </source>
</evidence>
<feature type="domain" description="UmuC" evidence="5">
    <location>
        <begin position="45"/>
        <end position="155"/>
    </location>
</feature>
<sequence>MSSRTGTIWIPDWPLVVALAVNKLPATTPAILIANKRVHVASGYARTAGIRTGMPLRHAQELLPDIEVLHANEPLEAKEFEYIAHEVETLIPYLDILRPGLITFGATGPTRYFTSEDALADKIVDLIAEQAQCEAHVGFAEGLLAAILSARAMRPIPAGESQTFLSARPLIDALHALASTSERTRIRELVALWDRLGIRTFGDIAKLPRDLVHTRFGADGLRIHELAHGKDLYTPLDTRNIPEITVHTSLDHPATRVDEAAFYARRLAEQIHNELINASATCGRITIEARMSDGTELSRNWRMDDTALGAMSPERLTQRVRWQLEGWLTNSALREQAAVRKRRAQQAERELLHGPGSSSRNGQIGEGAQARDEPHTEPEQYDDTATKRTSALTRLQLTAHDIIGAATHQESLWGTSSGGDLRAQRAAERIASLIGPQHVHTIEHTGGRTYTGRTTHRPWEEQETRVTPPEPAPWPGALPSPAPTLLLNPPCHIELHGPSGHDITFTNRTTMSEPPHTLIWSDTQTQPLHIHDWAGPWPITTGWWRRTPQRSIYLQLIPEHHKPLLVTYTNGTWYCEGIYD</sequence>
<reference evidence="7" key="1">
    <citation type="journal article" date="2019" name="Int. J. Syst. Evol. Microbiol.">
        <title>The Global Catalogue of Microorganisms (GCM) 10K type strain sequencing project: providing services to taxonomists for standard genome sequencing and annotation.</title>
        <authorList>
            <consortium name="The Broad Institute Genomics Platform"/>
            <consortium name="The Broad Institute Genome Sequencing Center for Infectious Disease"/>
            <person name="Wu L."/>
            <person name="Ma J."/>
        </authorList>
    </citation>
    <scope>NUCLEOTIDE SEQUENCE [LARGE SCALE GENOMIC DNA]</scope>
    <source>
        <strain evidence="7">KCTC 33576</strain>
    </source>
</reference>
<evidence type="ECO:0000256" key="1">
    <source>
        <dbReference type="ARBA" id="ARBA00010945"/>
    </source>
</evidence>
<name>A0ABW5XC64_9MICO</name>
<evidence type="ECO:0000313" key="6">
    <source>
        <dbReference type="EMBL" id="MFD2839463.1"/>
    </source>
</evidence>
<dbReference type="Pfam" id="PF00817">
    <property type="entry name" value="IMS"/>
    <property type="match status" value="1"/>
</dbReference>
<dbReference type="SUPFAM" id="SSF56672">
    <property type="entry name" value="DNA/RNA polymerases"/>
    <property type="match status" value="1"/>
</dbReference>
<feature type="region of interest" description="Disordered" evidence="4">
    <location>
        <begin position="339"/>
        <end position="386"/>
    </location>
</feature>
<dbReference type="Gene3D" id="3.30.70.270">
    <property type="match status" value="1"/>
</dbReference>
<dbReference type="InterPro" id="IPR050356">
    <property type="entry name" value="SulA_CellDiv_inhibitor"/>
</dbReference>
<organism evidence="6 7">
    <name type="scientific">Populibacterium corticicola</name>
    <dbReference type="NCBI Taxonomy" id="1812826"/>
    <lineage>
        <taxon>Bacteria</taxon>
        <taxon>Bacillati</taxon>
        <taxon>Actinomycetota</taxon>
        <taxon>Actinomycetes</taxon>
        <taxon>Micrococcales</taxon>
        <taxon>Jonesiaceae</taxon>
        <taxon>Populibacterium</taxon>
    </lineage>
</organism>
<dbReference type="RefSeq" id="WP_377464938.1">
    <property type="nucleotide sequence ID" value="NZ_JBHUOP010000001.1"/>
</dbReference>
<dbReference type="PANTHER" id="PTHR35369">
    <property type="entry name" value="BLR3025 PROTEIN-RELATED"/>
    <property type="match status" value="1"/>
</dbReference>
<feature type="region of interest" description="Disordered" evidence="4">
    <location>
        <begin position="447"/>
        <end position="474"/>
    </location>
</feature>
<comment type="caution">
    <text evidence="6">The sequence shown here is derived from an EMBL/GenBank/DDBJ whole genome shotgun (WGS) entry which is preliminary data.</text>
</comment>
<comment type="similarity">
    <text evidence="1">Belongs to the DNA polymerase type-Y family.</text>
</comment>
<keyword evidence="2" id="KW-0227">DNA damage</keyword>
<dbReference type="PROSITE" id="PS50173">
    <property type="entry name" value="UMUC"/>
    <property type="match status" value="1"/>
</dbReference>
<dbReference type="EMBL" id="JBHUOP010000001">
    <property type="protein sequence ID" value="MFD2839463.1"/>
    <property type="molecule type" value="Genomic_DNA"/>
</dbReference>
<dbReference type="PANTHER" id="PTHR35369:SF2">
    <property type="entry name" value="BLR3025 PROTEIN"/>
    <property type="match status" value="1"/>
</dbReference>
<evidence type="ECO:0000256" key="3">
    <source>
        <dbReference type="ARBA" id="ARBA00025589"/>
    </source>
</evidence>
<dbReference type="CDD" id="cd03468">
    <property type="entry name" value="PolY_like"/>
    <property type="match status" value="1"/>
</dbReference>
<dbReference type="InterPro" id="IPR043502">
    <property type="entry name" value="DNA/RNA_pol_sf"/>
</dbReference>
<dbReference type="InterPro" id="IPR043128">
    <property type="entry name" value="Rev_trsase/Diguanyl_cyclase"/>
</dbReference>
<evidence type="ECO:0000313" key="7">
    <source>
        <dbReference type="Proteomes" id="UP001597391"/>
    </source>
</evidence>
<proteinExistence type="inferred from homology"/>
<dbReference type="Gene3D" id="3.40.1170.60">
    <property type="match status" value="1"/>
</dbReference>
<evidence type="ECO:0000256" key="4">
    <source>
        <dbReference type="SAM" id="MobiDB-lite"/>
    </source>
</evidence>
<dbReference type="InterPro" id="IPR001126">
    <property type="entry name" value="UmuC"/>
</dbReference>
<comment type="function">
    <text evidence="3">Poorly processive, error-prone DNA polymerase involved in untargeted mutagenesis. Copies undamaged DNA at stalled replication forks, which arise in vivo from mismatched or misaligned primer ends. These misaligned primers can be extended by PolIV. Exhibits no 3'-5' exonuclease (proofreading) activity. May be involved in translesional synthesis, in conjunction with the beta clamp from PolIII.</text>
</comment>
<feature type="compositionally biased region" description="Basic and acidic residues" evidence="4">
    <location>
        <begin position="369"/>
        <end position="378"/>
    </location>
</feature>
<keyword evidence="7" id="KW-1185">Reference proteome</keyword>
<gene>
    <name evidence="6" type="ORF">ACFSYH_02635</name>
</gene>